<organism evidence="1 2">
    <name type="scientific">Faunimonas pinastri</name>
    <dbReference type="NCBI Taxonomy" id="1855383"/>
    <lineage>
        <taxon>Bacteria</taxon>
        <taxon>Pseudomonadati</taxon>
        <taxon>Pseudomonadota</taxon>
        <taxon>Alphaproteobacteria</taxon>
        <taxon>Hyphomicrobiales</taxon>
        <taxon>Afifellaceae</taxon>
        <taxon>Faunimonas</taxon>
    </lineage>
</organism>
<name>A0A1H9GE67_9HYPH</name>
<proteinExistence type="predicted"/>
<accession>A0A1H9GE67</accession>
<keyword evidence="2" id="KW-1185">Reference proteome</keyword>
<dbReference type="AlphaFoldDB" id="A0A1H9GE67"/>
<dbReference type="EMBL" id="FOFG01000005">
    <property type="protein sequence ID" value="SEQ48390.1"/>
    <property type="molecule type" value="Genomic_DNA"/>
</dbReference>
<dbReference type="Proteomes" id="UP000199647">
    <property type="component" value="Unassembled WGS sequence"/>
</dbReference>
<sequence>MSFTGSYAMAYDAAIVLADALETAAGKIPLSSAVASNLTASTDLVRNVLAPQLTTLTRAAEIGVALATAIGAIGDDAGAGDIAIPLYAAATSAAGAVALTASPGLTRHGSLARALAACVEAAFLGQAFLAEAQTQYADRQSAAEARQRIADAMEDASDRIADAAGIEIFGVLADVAQNCNAQLVTLATDLKPVVKVSAKLSLPAALVAWMLYSDPTEAEDLVTRNRCGTPLFMPATIEALSPSSSS</sequence>
<evidence type="ECO:0008006" key="3">
    <source>
        <dbReference type="Google" id="ProtNLM"/>
    </source>
</evidence>
<reference evidence="1 2" key="1">
    <citation type="submission" date="2016-10" db="EMBL/GenBank/DDBJ databases">
        <authorList>
            <person name="de Groot N.N."/>
        </authorList>
    </citation>
    <scope>NUCLEOTIDE SEQUENCE [LARGE SCALE GENOMIC DNA]</scope>
    <source>
        <strain evidence="1 2">A52C2</strain>
    </source>
</reference>
<protein>
    <recommendedName>
        <fullName evidence="3">Mu-like prophage DNA circulation protein</fullName>
    </recommendedName>
</protein>
<evidence type="ECO:0000313" key="2">
    <source>
        <dbReference type="Proteomes" id="UP000199647"/>
    </source>
</evidence>
<gene>
    <name evidence="1" type="ORF">SAMN05216548_10512</name>
</gene>
<dbReference type="STRING" id="1855383.SAMN05216548_10512"/>
<evidence type="ECO:0000313" key="1">
    <source>
        <dbReference type="EMBL" id="SEQ48390.1"/>
    </source>
</evidence>